<reference evidence="1" key="2">
    <citation type="submission" date="2023-06" db="EMBL/GenBank/DDBJ databases">
        <authorList>
            <person name="Swenson N.G."/>
            <person name="Wegrzyn J.L."/>
            <person name="Mcevoy S.L."/>
        </authorList>
    </citation>
    <scope>NUCLEOTIDE SEQUENCE</scope>
    <source>
        <strain evidence="1">NS2018</strain>
        <tissue evidence="1">Leaf</tissue>
    </source>
</reference>
<sequence length="79" mass="9106">MRGLERAVEWLRPLIDAKQQAWDYCVIWNFIEWMGCCCSGGDGRCYEDANVKEDQEHLTALCRDAHSKHAKMTKACEAL</sequence>
<proteinExistence type="predicted"/>
<evidence type="ECO:0000313" key="1">
    <source>
        <dbReference type="EMBL" id="KAK0571928.1"/>
    </source>
</evidence>
<reference evidence="1" key="1">
    <citation type="journal article" date="2022" name="Plant J.">
        <title>Strategies of tolerance reflected in two North American maple genomes.</title>
        <authorList>
            <person name="McEvoy S.L."/>
            <person name="Sezen U.U."/>
            <person name="Trouern-Trend A."/>
            <person name="McMahon S.M."/>
            <person name="Schaberg P.G."/>
            <person name="Yang J."/>
            <person name="Wegrzyn J.L."/>
            <person name="Swenson N.G."/>
        </authorList>
    </citation>
    <scope>NUCLEOTIDE SEQUENCE</scope>
    <source>
        <strain evidence="1">NS2018</strain>
    </source>
</reference>
<dbReference type="EMBL" id="JAUESC010000388">
    <property type="protein sequence ID" value="KAK0571928.1"/>
    <property type="molecule type" value="Genomic_DNA"/>
</dbReference>
<keyword evidence="2" id="KW-1185">Reference proteome</keyword>
<accession>A0AA39RDN6</accession>
<protein>
    <submittedName>
        <fullName evidence="1">Uncharacterized protein</fullName>
    </submittedName>
</protein>
<dbReference type="AlphaFoldDB" id="A0AA39RDN6"/>
<name>A0AA39RDN6_ACESA</name>
<comment type="caution">
    <text evidence="1">The sequence shown here is derived from an EMBL/GenBank/DDBJ whole genome shotgun (WGS) entry which is preliminary data.</text>
</comment>
<organism evidence="1 2">
    <name type="scientific">Acer saccharum</name>
    <name type="common">Sugar maple</name>
    <dbReference type="NCBI Taxonomy" id="4024"/>
    <lineage>
        <taxon>Eukaryota</taxon>
        <taxon>Viridiplantae</taxon>
        <taxon>Streptophyta</taxon>
        <taxon>Embryophyta</taxon>
        <taxon>Tracheophyta</taxon>
        <taxon>Spermatophyta</taxon>
        <taxon>Magnoliopsida</taxon>
        <taxon>eudicotyledons</taxon>
        <taxon>Gunneridae</taxon>
        <taxon>Pentapetalae</taxon>
        <taxon>rosids</taxon>
        <taxon>malvids</taxon>
        <taxon>Sapindales</taxon>
        <taxon>Sapindaceae</taxon>
        <taxon>Hippocastanoideae</taxon>
        <taxon>Acereae</taxon>
        <taxon>Acer</taxon>
    </lineage>
</organism>
<gene>
    <name evidence="1" type="ORF">LWI29_023664</name>
</gene>
<evidence type="ECO:0000313" key="2">
    <source>
        <dbReference type="Proteomes" id="UP001168877"/>
    </source>
</evidence>
<dbReference type="Proteomes" id="UP001168877">
    <property type="component" value="Unassembled WGS sequence"/>
</dbReference>